<evidence type="ECO:0000256" key="2">
    <source>
        <dbReference type="ARBA" id="ARBA00022801"/>
    </source>
</evidence>
<dbReference type="SUPFAM" id="SSF81606">
    <property type="entry name" value="PP2C-like"/>
    <property type="match status" value="1"/>
</dbReference>
<dbReference type="EMBL" id="NBCO01000005">
    <property type="protein sequence ID" value="ORC91793.1"/>
    <property type="molecule type" value="Genomic_DNA"/>
</dbReference>
<dbReference type="GeneID" id="39982824"/>
<dbReference type="FunFam" id="3.60.40.10:FF:000073">
    <property type="entry name" value="Putative phosphatase 2C"/>
    <property type="match status" value="1"/>
</dbReference>
<keyword evidence="3 4" id="KW-0904">Protein phosphatase</keyword>
<dbReference type="InterPro" id="IPR015655">
    <property type="entry name" value="PP2C"/>
</dbReference>
<accession>A0A1X0P568</accession>
<dbReference type="PROSITE" id="PS01032">
    <property type="entry name" value="PPM_1"/>
    <property type="match status" value="1"/>
</dbReference>
<dbReference type="STRING" id="67003.A0A1X0P568"/>
<dbReference type="InterPro" id="IPR000222">
    <property type="entry name" value="PP2C_BS"/>
</dbReference>
<evidence type="ECO:0000313" key="6">
    <source>
        <dbReference type="EMBL" id="ORC91793.1"/>
    </source>
</evidence>
<evidence type="ECO:0000313" key="7">
    <source>
        <dbReference type="Proteomes" id="UP000192257"/>
    </source>
</evidence>
<organism evidence="6 7">
    <name type="scientific">Trypanosoma theileri</name>
    <dbReference type="NCBI Taxonomy" id="67003"/>
    <lineage>
        <taxon>Eukaryota</taxon>
        <taxon>Discoba</taxon>
        <taxon>Euglenozoa</taxon>
        <taxon>Kinetoplastea</taxon>
        <taxon>Metakinetoplastina</taxon>
        <taxon>Trypanosomatida</taxon>
        <taxon>Trypanosomatidae</taxon>
        <taxon>Trypanosoma</taxon>
    </lineage>
</organism>
<sequence length="408" mass="45606">MGIPLPKPVMTELRERHGNEIFRIGSSCVNGYRESMEDAHIVYLQPSWGFFGVFDGHVNDQCSEYLENAWKEALDKEKMPMTDERMKELALEIDKKWMDLGQEGGSTGTFFAAMKKENSIHLQVGNVGDSRVLVCVNGLARAMTEDHKPNNEGERRRIEDCGGRVEGNRVDGSLAVSRAFGDRDYKTNSGGSQLQQKVIALPDVTHVDVSWGNKDFAVLCCDGVFEGQFTNEEVVTFIKEQLESSDDLAVIAGKVCEEAVNRGSRDNVSCVIVQFKSGVDYADTQHFEVVPGPFALPRNNLFRKVYSLMAQKAGSTPEEVLEKRYDVLAAMENKEGLAEEWEGFKGGPPAQLKGHERTQWFADLLQQYEAENPADPRSEQLERIHILQQQVGVPLPILLSLMTGQTQE</sequence>
<keyword evidence="7" id="KW-1185">Reference proteome</keyword>
<dbReference type="PROSITE" id="PS51746">
    <property type="entry name" value="PPM_2"/>
    <property type="match status" value="1"/>
</dbReference>
<evidence type="ECO:0000259" key="5">
    <source>
        <dbReference type="PROSITE" id="PS51746"/>
    </source>
</evidence>
<dbReference type="AlphaFoldDB" id="A0A1X0P568"/>
<comment type="caution">
    <text evidence="6">The sequence shown here is derived from an EMBL/GenBank/DDBJ whole genome shotgun (WGS) entry which is preliminary data.</text>
</comment>
<dbReference type="VEuPathDB" id="TriTrypDB:TM35_000053890"/>
<dbReference type="Proteomes" id="UP000192257">
    <property type="component" value="Unassembled WGS sequence"/>
</dbReference>
<protein>
    <submittedName>
        <fullName evidence="6">Protein phosphatase</fullName>
    </submittedName>
</protein>
<keyword evidence="2 4" id="KW-0378">Hydrolase</keyword>
<dbReference type="InterPro" id="IPR036457">
    <property type="entry name" value="PPM-type-like_dom_sf"/>
</dbReference>
<reference evidence="6 7" key="1">
    <citation type="submission" date="2017-03" db="EMBL/GenBank/DDBJ databases">
        <title>An alternative strategy for trypanosome survival in the mammalian bloodstream revealed through genome and transcriptome analysis of the ubiquitous bovine parasite Trypanosoma (Megatrypanum) theileri.</title>
        <authorList>
            <person name="Kelly S."/>
            <person name="Ivens A."/>
            <person name="Mott A."/>
            <person name="O'Neill E."/>
            <person name="Emms D."/>
            <person name="Macleod O."/>
            <person name="Voorheis P."/>
            <person name="Matthews J."/>
            <person name="Matthews K."/>
            <person name="Carrington M."/>
        </authorList>
    </citation>
    <scope>NUCLEOTIDE SEQUENCE [LARGE SCALE GENOMIC DNA]</scope>
    <source>
        <strain evidence="6">Edinburgh</strain>
    </source>
</reference>
<dbReference type="CDD" id="cd00143">
    <property type="entry name" value="PP2Cc"/>
    <property type="match status" value="1"/>
</dbReference>
<gene>
    <name evidence="6" type="ORF">TM35_000053890</name>
</gene>
<dbReference type="PANTHER" id="PTHR47992">
    <property type="entry name" value="PROTEIN PHOSPHATASE"/>
    <property type="match status" value="1"/>
</dbReference>
<keyword evidence="1" id="KW-0479">Metal-binding</keyword>
<dbReference type="Pfam" id="PF00481">
    <property type="entry name" value="PP2C"/>
    <property type="match status" value="1"/>
</dbReference>
<dbReference type="GO" id="GO:0004722">
    <property type="term" value="F:protein serine/threonine phosphatase activity"/>
    <property type="evidence" value="ECO:0007669"/>
    <property type="project" value="InterPro"/>
</dbReference>
<dbReference type="RefSeq" id="XP_028885859.1">
    <property type="nucleotide sequence ID" value="XM_029023044.1"/>
</dbReference>
<feature type="domain" description="PPM-type phosphatase" evidence="5">
    <location>
        <begin position="23"/>
        <end position="275"/>
    </location>
</feature>
<dbReference type="Gene3D" id="3.60.40.10">
    <property type="entry name" value="PPM-type phosphatase domain"/>
    <property type="match status" value="1"/>
</dbReference>
<dbReference type="GO" id="GO:0046872">
    <property type="term" value="F:metal ion binding"/>
    <property type="evidence" value="ECO:0007669"/>
    <property type="project" value="UniProtKB-KW"/>
</dbReference>
<evidence type="ECO:0000256" key="4">
    <source>
        <dbReference type="RuleBase" id="RU003465"/>
    </source>
</evidence>
<name>A0A1X0P568_9TRYP</name>
<dbReference type="OrthoDB" id="10264738at2759"/>
<comment type="similarity">
    <text evidence="4">Belongs to the PP2C family.</text>
</comment>
<evidence type="ECO:0000256" key="1">
    <source>
        <dbReference type="ARBA" id="ARBA00022723"/>
    </source>
</evidence>
<proteinExistence type="inferred from homology"/>
<dbReference type="InterPro" id="IPR001932">
    <property type="entry name" value="PPM-type_phosphatase-like_dom"/>
</dbReference>
<evidence type="ECO:0000256" key="3">
    <source>
        <dbReference type="ARBA" id="ARBA00022912"/>
    </source>
</evidence>
<dbReference type="SMART" id="SM00332">
    <property type="entry name" value="PP2Cc"/>
    <property type="match status" value="1"/>
</dbReference>